<evidence type="ECO:0000313" key="1">
    <source>
        <dbReference type="EMBL" id="GJS63748.1"/>
    </source>
</evidence>
<comment type="caution">
    <text evidence="1">The sequence shown here is derived from an EMBL/GenBank/DDBJ whole genome shotgun (WGS) entry which is preliminary data.</text>
</comment>
<accession>A0ABQ4XEQ8</accession>
<keyword evidence="2" id="KW-1185">Reference proteome</keyword>
<sequence>MSGPDTTVELLVKLLGLLGLSDHSNLSSSNTNASKSNFVSHDNPTVYHTSIGPGPHNYVPTAPSPGPIPYYTLPAQPQGPIALPVQYVGSAHPHVASQMVIPAQQPMYPTSPFQTFTTPASGFAGQKTTLPHAFATGTLHDPTTDAWNMDTAVMRKQEVSRQLVITAFENWGNVTIVNEDQLVVHCSPRVLNNHPSLSNAAHRYENTDKSIIQDGYDLHIDETSLFCDRFIDGQHSVSQYLPEPLRRPYNDIYCGYEILCTSSQNQPERFCKRWRMMYHVVTFTIGSLCDICAHKKPRLS</sequence>
<reference evidence="1" key="2">
    <citation type="submission" date="2022-01" db="EMBL/GenBank/DDBJ databases">
        <authorList>
            <person name="Yamashiro T."/>
            <person name="Shiraishi A."/>
            <person name="Satake H."/>
            <person name="Nakayama K."/>
        </authorList>
    </citation>
    <scope>NUCLEOTIDE SEQUENCE</scope>
</reference>
<evidence type="ECO:0000313" key="2">
    <source>
        <dbReference type="Proteomes" id="UP001151760"/>
    </source>
</evidence>
<protein>
    <submittedName>
        <fullName evidence="1">Uncharacterized protein</fullName>
    </submittedName>
</protein>
<dbReference type="Proteomes" id="UP001151760">
    <property type="component" value="Unassembled WGS sequence"/>
</dbReference>
<organism evidence="1 2">
    <name type="scientific">Tanacetum coccineum</name>
    <dbReference type="NCBI Taxonomy" id="301880"/>
    <lineage>
        <taxon>Eukaryota</taxon>
        <taxon>Viridiplantae</taxon>
        <taxon>Streptophyta</taxon>
        <taxon>Embryophyta</taxon>
        <taxon>Tracheophyta</taxon>
        <taxon>Spermatophyta</taxon>
        <taxon>Magnoliopsida</taxon>
        <taxon>eudicotyledons</taxon>
        <taxon>Gunneridae</taxon>
        <taxon>Pentapetalae</taxon>
        <taxon>asterids</taxon>
        <taxon>campanulids</taxon>
        <taxon>Asterales</taxon>
        <taxon>Asteraceae</taxon>
        <taxon>Asteroideae</taxon>
        <taxon>Anthemideae</taxon>
        <taxon>Anthemidinae</taxon>
        <taxon>Tanacetum</taxon>
    </lineage>
</organism>
<proteinExistence type="predicted"/>
<reference evidence="1" key="1">
    <citation type="journal article" date="2022" name="Int. J. Mol. Sci.">
        <title>Draft Genome of Tanacetum Coccineum: Genomic Comparison of Closely Related Tanacetum-Family Plants.</title>
        <authorList>
            <person name="Yamashiro T."/>
            <person name="Shiraishi A."/>
            <person name="Nakayama K."/>
            <person name="Satake H."/>
        </authorList>
    </citation>
    <scope>NUCLEOTIDE SEQUENCE</scope>
</reference>
<gene>
    <name evidence="1" type="ORF">Tco_0678312</name>
</gene>
<name>A0ABQ4XEQ8_9ASTR</name>
<dbReference type="EMBL" id="BQNB010009453">
    <property type="protein sequence ID" value="GJS63748.1"/>
    <property type="molecule type" value="Genomic_DNA"/>
</dbReference>